<name>A0AB40AWG6_DIOCR</name>
<accession>A0AB40AWG6</accession>
<organism evidence="1 2">
    <name type="scientific">Dioscorea cayennensis subsp. rotundata</name>
    <name type="common">White Guinea yam</name>
    <name type="synonym">Dioscorea rotundata</name>
    <dbReference type="NCBI Taxonomy" id="55577"/>
    <lineage>
        <taxon>Eukaryota</taxon>
        <taxon>Viridiplantae</taxon>
        <taxon>Streptophyta</taxon>
        <taxon>Embryophyta</taxon>
        <taxon>Tracheophyta</taxon>
        <taxon>Spermatophyta</taxon>
        <taxon>Magnoliopsida</taxon>
        <taxon>Liliopsida</taxon>
        <taxon>Dioscoreales</taxon>
        <taxon>Dioscoreaceae</taxon>
        <taxon>Dioscorea</taxon>
    </lineage>
</organism>
<evidence type="ECO:0000313" key="2">
    <source>
        <dbReference type="RefSeq" id="XP_039118636.1"/>
    </source>
</evidence>
<dbReference type="Proteomes" id="UP001515500">
    <property type="component" value="Unplaced"/>
</dbReference>
<reference evidence="2" key="1">
    <citation type="submission" date="2025-08" db="UniProtKB">
        <authorList>
            <consortium name="RefSeq"/>
        </authorList>
    </citation>
    <scope>IDENTIFICATION</scope>
</reference>
<gene>
    <name evidence="2" type="primary">LOC120254630</name>
</gene>
<dbReference type="InterPro" id="IPR021109">
    <property type="entry name" value="Peptidase_aspartic_dom_sf"/>
</dbReference>
<dbReference type="GeneID" id="120254630"/>
<dbReference type="RefSeq" id="XP_039118636.1">
    <property type="nucleotide sequence ID" value="XM_039262702.1"/>
</dbReference>
<dbReference type="PANTHER" id="PTHR33067">
    <property type="entry name" value="RNA-DIRECTED DNA POLYMERASE-RELATED"/>
    <property type="match status" value="1"/>
</dbReference>
<evidence type="ECO:0000313" key="1">
    <source>
        <dbReference type="Proteomes" id="UP001515500"/>
    </source>
</evidence>
<dbReference type="AlphaFoldDB" id="A0AB40AWG6"/>
<sequence length="151" mass="17494">MTLQLADKSIGHNRSIIEDVLLKVYKFIFPVDFMILDVDKDVNVPLILGQPFLDISQALIDVSNGRITLWVGDEEVFFALSDAMKHTFAYDDTCYFMDMTNPIVDDLMQEIEHEKVFKESLDGPQDKEILPLLKTNKVDEQTRKKHWKMVT</sequence>
<proteinExistence type="predicted"/>
<protein>
    <submittedName>
        <fullName evidence="2">Uncharacterized protein LOC120254630</fullName>
    </submittedName>
</protein>
<dbReference type="Gene3D" id="2.40.70.10">
    <property type="entry name" value="Acid Proteases"/>
    <property type="match status" value="1"/>
</dbReference>
<keyword evidence="1" id="KW-1185">Reference proteome</keyword>
<dbReference type="PANTHER" id="PTHR33067:SF35">
    <property type="entry name" value="ASPARTIC PEPTIDASE DDI1-TYPE DOMAIN-CONTAINING PROTEIN"/>
    <property type="match status" value="1"/>
</dbReference>